<sequence length="302" mass="32309">MRSKSVRVTGVAGRGSASTLLSAIRRTIFKEFKNDEPHVKAHSNGTSNVFITSANYEDQILKLMDSGERVSAAVAFLGDGCDDLLGRSTASVRLLCNLLSGGTNPKAVDALRAYGSIEIRHLPNLHAKVILGESKAIVGSANLSENGLAEDPDAGSGWHEAGFLVNDRESLQTMDAWYERLWTIALPVTEDDMKKARIMWAARRTAAFVGKGRTGGSFADVSKAQVECVPIYVCIYSDDASEQAIKAASAKLSEIEQGGSPVPSVSPYEIFDGWSSLPSDGPLLCFRANPDDSLTSEAHGNT</sequence>
<dbReference type="Gene3D" id="3.30.870.10">
    <property type="entry name" value="Endonuclease Chain A"/>
    <property type="match status" value="1"/>
</dbReference>
<keyword evidence="2" id="KW-1185">Reference proteome</keyword>
<dbReference type="Proteomes" id="UP000652198">
    <property type="component" value="Unassembled WGS sequence"/>
</dbReference>
<protein>
    <recommendedName>
        <fullName evidence="3">PLD phosphodiesterase domain-containing protein</fullName>
    </recommendedName>
</protein>
<evidence type="ECO:0000313" key="1">
    <source>
        <dbReference type="EMBL" id="NPT47485.1"/>
    </source>
</evidence>
<evidence type="ECO:0008006" key="3">
    <source>
        <dbReference type="Google" id="ProtNLM"/>
    </source>
</evidence>
<dbReference type="CDD" id="cd09117">
    <property type="entry name" value="PLDc_Bfil_DEXD_like"/>
    <property type="match status" value="1"/>
</dbReference>
<accession>A0ABX2C5Y1</accession>
<gene>
    <name evidence="1" type="ORF">GNZ12_40605</name>
</gene>
<dbReference type="SUPFAM" id="SSF56024">
    <property type="entry name" value="Phospholipase D/nuclease"/>
    <property type="match status" value="1"/>
</dbReference>
<name>A0ABX2C5Y1_9BURK</name>
<dbReference type="EMBL" id="WOEY01000164">
    <property type="protein sequence ID" value="NPT47485.1"/>
    <property type="molecule type" value="Genomic_DNA"/>
</dbReference>
<comment type="caution">
    <text evidence="1">The sequence shown here is derived from an EMBL/GenBank/DDBJ whole genome shotgun (WGS) entry which is preliminary data.</text>
</comment>
<evidence type="ECO:0000313" key="2">
    <source>
        <dbReference type="Proteomes" id="UP000652198"/>
    </source>
</evidence>
<organism evidence="1 2">
    <name type="scientific">Paraburkholderia solitsugae</name>
    <dbReference type="NCBI Taxonomy" id="2675748"/>
    <lineage>
        <taxon>Bacteria</taxon>
        <taxon>Pseudomonadati</taxon>
        <taxon>Pseudomonadota</taxon>
        <taxon>Betaproteobacteria</taxon>
        <taxon>Burkholderiales</taxon>
        <taxon>Burkholderiaceae</taxon>
        <taxon>Paraburkholderia</taxon>
    </lineage>
</organism>
<proteinExistence type="predicted"/>
<reference evidence="1 2" key="1">
    <citation type="submission" date="2019-11" db="EMBL/GenBank/DDBJ databases">
        <title>Metabolism of dissolved organic matter in forest soils.</title>
        <authorList>
            <person name="Cyle K.T."/>
            <person name="Wilhelm R.C."/>
            <person name="Martinez C.E."/>
        </authorList>
    </citation>
    <scope>NUCLEOTIDE SEQUENCE [LARGE SCALE GENOMIC DNA]</scope>
    <source>
        <strain evidence="1 2">1N</strain>
    </source>
</reference>